<evidence type="ECO:0000256" key="5">
    <source>
        <dbReference type="ARBA" id="ARBA00022692"/>
    </source>
</evidence>
<dbReference type="PANTHER" id="PTHR30614:SF0">
    <property type="entry name" value="L-CYSTINE TRANSPORT SYSTEM PERMEASE PROTEIN TCYL"/>
    <property type="match status" value="1"/>
</dbReference>
<evidence type="ECO:0000256" key="6">
    <source>
        <dbReference type="ARBA" id="ARBA00022970"/>
    </source>
</evidence>
<feature type="transmembrane region" description="Helical" evidence="9">
    <location>
        <begin position="102"/>
        <end position="121"/>
    </location>
</feature>
<feature type="transmembrane region" description="Helical" evidence="9">
    <location>
        <begin position="69"/>
        <end position="90"/>
    </location>
</feature>
<feature type="non-terminal residue" evidence="11">
    <location>
        <position position="1"/>
    </location>
</feature>
<dbReference type="CDD" id="cd06261">
    <property type="entry name" value="TM_PBP2"/>
    <property type="match status" value="1"/>
</dbReference>
<feature type="transmembrane region" description="Helical" evidence="9">
    <location>
        <begin position="31"/>
        <end position="57"/>
    </location>
</feature>
<keyword evidence="3 9" id="KW-0813">Transport</keyword>
<dbReference type="EMBL" id="LNCU01000100">
    <property type="protein sequence ID" value="KWV49465.1"/>
    <property type="molecule type" value="Genomic_DNA"/>
</dbReference>
<dbReference type="GO" id="GO:0022857">
    <property type="term" value="F:transmembrane transporter activity"/>
    <property type="evidence" value="ECO:0007669"/>
    <property type="project" value="InterPro"/>
</dbReference>
<reference evidence="11 12" key="1">
    <citation type="submission" date="2015-11" db="EMBL/GenBank/DDBJ databases">
        <title>Draft Genome Sequence of the Strain BR 10303 (Bradyrhizobium sp.) isolated from nodules of Centrolobium paraense.</title>
        <authorList>
            <person name="Zelli J.E."/>
            <person name="Simoes-Araujo J.L."/>
            <person name="Barauna A.C."/>
            <person name="Silva K."/>
        </authorList>
    </citation>
    <scope>NUCLEOTIDE SEQUENCE [LARGE SCALE GENOMIC DNA]</scope>
    <source>
        <strain evidence="11 12">BR 10303</strain>
    </source>
</reference>
<comment type="subcellular location">
    <subcellularLocation>
        <location evidence="1">Cell inner membrane</location>
        <topology evidence="1">Multi-pass membrane protein</topology>
    </subcellularLocation>
    <subcellularLocation>
        <location evidence="9">Cell membrane</location>
        <topology evidence="9">Multi-pass membrane protein</topology>
    </subcellularLocation>
</comment>
<dbReference type="NCBIfam" id="TIGR01726">
    <property type="entry name" value="HEQRo_perm_3TM"/>
    <property type="match status" value="1"/>
</dbReference>
<dbReference type="InterPro" id="IPR010065">
    <property type="entry name" value="AA_ABC_transptr_permease_3TM"/>
</dbReference>
<evidence type="ECO:0000256" key="7">
    <source>
        <dbReference type="ARBA" id="ARBA00022989"/>
    </source>
</evidence>
<dbReference type="GO" id="GO:0043190">
    <property type="term" value="C:ATP-binding cassette (ABC) transporter complex"/>
    <property type="evidence" value="ECO:0007669"/>
    <property type="project" value="InterPro"/>
</dbReference>
<dbReference type="SUPFAM" id="SSF161098">
    <property type="entry name" value="MetI-like"/>
    <property type="match status" value="1"/>
</dbReference>
<sequence length="250" mass="26911">PRLATWCRAASKECSAVEAVLEYWPVLIQGLWVTVWVSSCIILGAALGAIMLGVLRVSRTGVIRVLSMVFIECIRGPSALVLLFWVFYALPLLPGMPQLSPLAAAILVLALDGAVYGAEIVRAGIEAVNRGQADACHALGLSRFQSFTKVVLPQALSQIVPAFGSLARGMIKWTSIVSFIGVQDILYVANNVRAQTFETTIVFCLLAVLYWILTVLCGLVFRELEQVLPLNRALRAARAPSAYAPAGAAQ</sequence>
<keyword evidence="7 9" id="KW-1133">Transmembrane helix</keyword>
<dbReference type="Gene3D" id="1.10.3720.10">
    <property type="entry name" value="MetI-like"/>
    <property type="match status" value="1"/>
</dbReference>
<dbReference type="InterPro" id="IPR035906">
    <property type="entry name" value="MetI-like_sf"/>
</dbReference>
<evidence type="ECO:0000256" key="9">
    <source>
        <dbReference type="RuleBase" id="RU363032"/>
    </source>
</evidence>
<evidence type="ECO:0000256" key="3">
    <source>
        <dbReference type="ARBA" id="ARBA00022448"/>
    </source>
</evidence>
<protein>
    <recommendedName>
        <fullName evidence="10">ABC transmembrane type-1 domain-containing protein</fullName>
    </recommendedName>
</protein>
<dbReference type="PROSITE" id="PS50928">
    <property type="entry name" value="ABC_TM1"/>
    <property type="match status" value="1"/>
</dbReference>
<evidence type="ECO:0000256" key="8">
    <source>
        <dbReference type="ARBA" id="ARBA00023136"/>
    </source>
</evidence>
<dbReference type="RefSeq" id="WP_066512479.1">
    <property type="nucleotide sequence ID" value="NZ_LNCU01000051.1"/>
</dbReference>
<evidence type="ECO:0000256" key="4">
    <source>
        <dbReference type="ARBA" id="ARBA00022475"/>
    </source>
</evidence>
<organism evidence="11 12">
    <name type="scientific">Bradyrhizobium macuxiense</name>
    <dbReference type="NCBI Taxonomy" id="1755647"/>
    <lineage>
        <taxon>Bacteria</taxon>
        <taxon>Pseudomonadati</taxon>
        <taxon>Pseudomonadota</taxon>
        <taxon>Alphaproteobacteria</taxon>
        <taxon>Hyphomicrobiales</taxon>
        <taxon>Nitrobacteraceae</taxon>
        <taxon>Bradyrhizobium</taxon>
    </lineage>
</organism>
<feature type="transmembrane region" description="Helical" evidence="9">
    <location>
        <begin position="200"/>
        <end position="221"/>
    </location>
</feature>
<dbReference type="Pfam" id="PF00528">
    <property type="entry name" value="BPD_transp_1"/>
    <property type="match status" value="1"/>
</dbReference>
<accession>A0A109JIK9</accession>
<keyword evidence="12" id="KW-1185">Reference proteome</keyword>
<dbReference type="InterPro" id="IPR043429">
    <property type="entry name" value="ArtM/GltK/GlnP/TcyL/YhdX-like"/>
</dbReference>
<dbReference type="InterPro" id="IPR000515">
    <property type="entry name" value="MetI-like"/>
</dbReference>
<name>A0A109JIK9_9BRAD</name>
<gene>
    <name evidence="11" type="ORF">AS156_15950</name>
</gene>
<keyword evidence="4" id="KW-1003">Cell membrane</keyword>
<proteinExistence type="inferred from homology"/>
<keyword evidence="5 9" id="KW-0812">Transmembrane</keyword>
<evidence type="ECO:0000259" key="10">
    <source>
        <dbReference type="PROSITE" id="PS50928"/>
    </source>
</evidence>
<evidence type="ECO:0000313" key="11">
    <source>
        <dbReference type="EMBL" id="KWV49465.1"/>
    </source>
</evidence>
<feature type="domain" description="ABC transmembrane type-1" evidence="10">
    <location>
        <begin position="31"/>
        <end position="221"/>
    </location>
</feature>
<comment type="caution">
    <text evidence="11">The sequence shown here is derived from an EMBL/GenBank/DDBJ whole genome shotgun (WGS) entry which is preliminary data.</text>
</comment>
<comment type="similarity">
    <text evidence="2">Belongs to the binding-protein-dependent transport system permease family. HisMQ subfamily.</text>
</comment>
<dbReference type="Proteomes" id="UP000057737">
    <property type="component" value="Unassembled WGS sequence"/>
</dbReference>
<dbReference type="GO" id="GO:0006865">
    <property type="term" value="P:amino acid transport"/>
    <property type="evidence" value="ECO:0007669"/>
    <property type="project" value="UniProtKB-KW"/>
</dbReference>
<keyword evidence="8 9" id="KW-0472">Membrane</keyword>
<dbReference type="PANTHER" id="PTHR30614">
    <property type="entry name" value="MEMBRANE COMPONENT OF AMINO ACID ABC TRANSPORTER"/>
    <property type="match status" value="1"/>
</dbReference>
<evidence type="ECO:0000256" key="1">
    <source>
        <dbReference type="ARBA" id="ARBA00004429"/>
    </source>
</evidence>
<keyword evidence="6" id="KW-0029">Amino-acid transport</keyword>
<dbReference type="AlphaFoldDB" id="A0A109JIK9"/>
<evidence type="ECO:0000313" key="12">
    <source>
        <dbReference type="Proteomes" id="UP000057737"/>
    </source>
</evidence>
<evidence type="ECO:0000256" key="2">
    <source>
        <dbReference type="ARBA" id="ARBA00010072"/>
    </source>
</evidence>